<feature type="transmembrane region" description="Helical" evidence="7">
    <location>
        <begin position="322"/>
        <end position="341"/>
    </location>
</feature>
<protein>
    <submittedName>
        <fullName evidence="8">MATE family efflux transporter</fullName>
    </submittedName>
</protein>
<keyword evidence="3" id="KW-1003">Cell membrane</keyword>
<evidence type="ECO:0000256" key="5">
    <source>
        <dbReference type="ARBA" id="ARBA00022989"/>
    </source>
</evidence>
<accession>A0A9E7DJJ4</accession>
<dbReference type="AlphaFoldDB" id="A0A9E7DJJ4"/>
<feature type="transmembrane region" description="Helical" evidence="7">
    <location>
        <begin position="55"/>
        <end position="83"/>
    </location>
</feature>
<evidence type="ECO:0000256" key="4">
    <source>
        <dbReference type="ARBA" id="ARBA00022692"/>
    </source>
</evidence>
<dbReference type="PIRSF" id="PIRSF006603">
    <property type="entry name" value="DinF"/>
    <property type="match status" value="1"/>
</dbReference>
<feature type="transmembrane region" description="Helical" evidence="7">
    <location>
        <begin position="95"/>
        <end position="115"/>
    </location>
</feature>
<reference evidence="8" key="1">
    <citation type="submission" date="2022-04" db="EMBL/GenBank/DDBJ databases">
        <title>Complete genome sequences of Ezakiella coagulans and Fenollaria massiliensis.</title>
        <authorList>
            <person name="France M.T."/>
            <person name="Clifford J."/>
            <person name="Narina S."/>
            <person name="Rutt L."/>
            <person name="Ravel J."/>
        </authorList>
    </citation>
    <scope>NUCLEOTIDE SEQUENCE</scope>
    <source>
        <strain evidence="8">C0061C2</strain>
    </source>
</reference>
<evidence type="ECO:0000256" key="1">
    <source>
        <dbReference type="ARBA" id="ARBA00004651"/>
    </source>
</evidence>
<name>A0A9E7DJJ4_9FIRM</name>
<evidence type="ECO:0000256" key="3">
    <source>
        <dbReference type="ARBA" id="ARBA00022475"/>
    </source>
</evidence>
<sequence>MKNLRAMFNDKRFLKLVYSLAVPVALQNLLASVLNTLDTTMISSLGDYAISAVGLANQIFFFMTLICFGIATGTSAMIAQFYGKEDYQGVRRSHGMALILAVIVSSVFTVLALLIPEQLMKIFTQDPNVIPYGVTYLRVVSFSYILTAVNFIYSVSMRSIGNAKTPLVASTIAFFGNAFFNYVFIFGKLGFPAMGVAGGALGTIFARILEFAVLYIALKKHRGPLTGKIKDFVTFDSHFKKMYIMTAGPVIINETFWSLGQIVYQIAYAKLGTRSVTALQIGMTVQNIFFVLARGLAGACTVIVGNYIGAGDEEKAYKYGTWLLQLSALTGVILGALMIIFRDTFFVMFPNITAESKAIASNLFIAMGLILFVKTHNSTLVVGIFRGGGDTRYSMLLEMSCVWLIGVPMSFLGSVAFKLPLHFVYLMACCEEVAKACIGLPRVISKKWIKNLTD</sequence>
<dbReference type="PANTHER" id="PTHR42925:SF2">
    <property type="entry name" value="NA+ DRIVEN MULTIDRUG EFFLUX PUMP"/>
    <property type="match status" value="1"/>
</dbReference>
<dbReference type="CDD" id="cd13134">
    <property type="entry name" value="MATE_like_8"/>
    <property type="match status" value="1"/>
</dbReference>
<proteinExistence type="predicted"/>
<dbReference type="Pfam" id="PF01554">
    <property type="entry name" value="MatE"/>
    <property type="match status" value="2"/>
</dbReference>
<dbReference type="InterPro" id="IPR047135">
    <property type="entry name" value="YsiQ"/>
</dbReference>
<dbReference type="InterPro" id="IPR048279">
    <property type="entry name" value="MdtK-like"/>
</dbReference>
<dbReference type="GO" id="GO:0015297">
    <property type="term" value="F:antiporter activity"/>
    <property type="evidence" value="ECO:0007669"/>
    <property type="project" value="InterPro"/>
</dbReference>
<feature type="transmembrane region" description="Helical" evidence="7">
    <location>
        <begin position="167"/>
        <end position="187"/>
    </location>
</feature>
<gene>
    <name evidence="8" type="ORF">M1R53_06915</name>
</gene>
<keyword evidence="6 7" id="KW-0472">Membrane</keyword>
<dbReference type="KEGG" id="fms:M1R53_06915"/>
<organism evidence="8 9">
    <name type="scientific">Fenollaria massiliensis</name>
    <dbReference type="NCBI Taxonomy" id="938288"/>
    <lineage>
        <taxon>Bacteria</taxon>
        <taxon>Bacillati</taxon>
        <taxon>Bacillota</taxon>
        <taxon>Clostridia</taxon>
        <taxon>Eubacteriales</taxon>
        <taxon>Fenollaria</taxon>
    </lineage>
</organism>
<feature type="transmembrane region" description="Helical" evidence="7">
    <location>
        <begin position="362"/>
        <end position="385"/>
    </location>
</feature>
<dbReference type="InterPro" id="IPR002528">
    <property type="entry name" value="MATE_fam"/>
</dbReference>
<feature type="transmembrane region" description="Helical" evidence="7">
    <location>
        <begin position="135"/>
        <end position="155"/>
    </location>
</feature>
<evidence type="ECO:0000256" key="6">
    <source>
        <dbReference type="ARBA" id="ARBA00023136"/>
    </source>
</evidence>
<evidence type="ECO:0000313" key="9">
    <source>
        <dbReference type="Proteomes" id="UP000831151"/>
    </source>
</evidence>
<feature type="transmembrane region" description="Helical" evidence="7">
    <location>
        <begin position="193"/>
        <end position="218"/>
    </location>
</feature>
<dbReference type="RefSeq" id="WP_249242502.1">
    <property type="nucleotide sequence ID" value="NZ_CP096649.1"/>
</dbReference>
<dbReference type="PANTHER" id="PTHR42925">
    <property type="entry name" value="MULTIDRUG AND TOXIN EFFLUX PROTEIN MATE FAMILY"/>
    <property type="match status" value="1"/>
</dbReference>
<dbReference type="NCBIfam" id="TIGR00797">
    <property type="entry name" value="matE"/>
    <property type="match status" value="1"/>
</dbReference>
<evidence type="ECO:0000256" key="2">
    <source>
        <dbReference type="ARBA" id="ARBA00022448"/>
    </source>
</evidence>
<dbReference type="GO" id="GO:0042910">
    <property type="term" value="F:xenobiotic transmembrane transporter activity"/>
    <property type="evidence" value="ECO:0007669"/>
    <property type="project" value="InterPro"/>
</dbReference>
<feature type="transmembrane region" description="Helical" evidence="7">
    <location>
        <begin position="288"/>
        <end position="310"/>
    </location>
</feature>
<dbReference type="EMBL" id="CP096649">
    <property type="protein sequence ID" value="UQK58967.1"/>
    <property type="molecule type" value="Genomic_DNA"/>
</dbReference>
<keyword evidence="5 7" id="KW-1133">Transmembrane helix</keyword>
<dbReference type="Proteomes" id="UP000831151">
    <property type="component" value="Chromosome"/>
</dbReference>
<evidence type="ECO:0000256" key="7">
    <source>
        <dbReference type="SAM" id="Phobius"/>
    </source>
</evidence>
<keyword evidence="4 7" id="KW-0812">Transmembrane</keyword>
<evidence type="ECO:0000313" key="8">
    <source>
        <dbReference type="EMBL" id="UQK58967.1"/>
    </source>
</evidence>
<comment type="subcellular location">
    <subcellularLocation>
        <location evidence="1">Cell membrane</location>
        <topology evidence="1">Multi-pass membrane protein</topology>
    </subcellularLocation>
</comment>
<keyword evidence="9" id="KW-1185">Reference proteome</keyword>
<keyword evidence="2" id="KW-0813">Transport</keyword>
<dbReference type="GO" id="GO:0005886">
    <property type="term" value="C:plasma membrane"/>
    <property type="evidence" value="ECO:0007669"/>
    <property type="project" value="UniProtKB-SubCell"/>
</dbReference>
<feature type="transmembrane region" description="Helical" evidence="7">
    <location>
        <begin position="397"/>
        <end position="417"/>
    </location>
</feature>